<feature type="region of interest" description="Disordered" evidence="2">
    <location>
        <begin position="175"/>
        <end position="202"/>
    </location>
</feature>
<feature type="coiled-coil region" evidence="1">
    <location>
        <begin position="245"/>
        <end position="297"/>
    </location>
</feature>
<dbReference type="AlphaFoldDB" id="A7SHL0"/>
<keyword evidence="4" id="KW-1185">Reference proteome</keyword>
<accession>A7SHL0</accession>
<dbReference type="HOGENOM" id="CLU_714342_0_0_1"/>
<reference evidence="3 4" key="1">
    <citation type="journal article" date="2007" name="Science">
        <title>Sea anemone genome reveals ancestral eumetazoan gene repertoire and genomic organization.</title>
        <authorList>
            <person name="Putnam N.H."/>
            <person name="Srivastava M."/>
            <person name="Hellsten U."/>
            <person name="Dirks B."/>
            <person name="Chapman J."/>
            <person name="Salamov A."/>
            <person name="Terry A."/>
            <person name="Shapiro H."/>
            <person name="Lindquist E."/>
            <person name="Kapitonov V.V."/>
            <person name="Jurka J."/>
            <person name="Genikhovich G."/>
            <person name="Grigoriev I.V."/>
            <person name="Lucas S.M."/>
            <person name="Steele R.E."/>
            <person name="Finnerty J.R."/>
            <person name="Technau U."/>
            <person name="Martindale M.Q."/>
            <person name="Rokhsar D.S."/>
        </authorList>
    </citation>
    <scope>NUCLEOTIDE SEQUENCE [LARGE SCALE GENOMIC DNA]</scope>
    <source>
        <strain evidence="4">CH2 X CH6</strain>
    </source>
</reference>
<evidence type="ECO:0000313" key="3">
    <source>
        <dbReference type="EMBL" id="EDO36818.1"/>
    </source>
</evidence>
<dbReference type="KEGG" id="nve:5508272"/>
<sequence>MAEIDMTIRRTSRGAMLLSQELSEMTANLPVKSYETLLEENEEESVVVSMKHVMEHRTSGELMKNKEESVVVSMKHVMEHRTSGELMKNKEESVVVSMKHVMEHRTSGELMKNKEESVVVSMKHVMEHRTSGELMQAMRETKRDLAHLILESEREINNKSLESLDRMLESRGEKREQIVEVSSESELKTPKGSSRMKQKIRGVTSDLNRSRIRIAFARKIAYEQGQKDWNALAENNFLYVRAIVKELKRRELESLARKLQAKLEELKRLHQEYVLAKAKEQQESRVARQRVKKEQRELLRLPRLQRSPSKHSPASAMKASHDKVQRLLCRHHSNDQWREVQEVALATNFTRSYTFSYFPALARKNVETEEEDNGSKSTLRSRSSKRK</sequence>
<name>A7SHL0_NEMVE</name>
<proteinExistence type="predicted"/>
<protein>
    <submittedName>
        <fullName evidence="3">Uncharacterized protein</fullName>
    </submittedName>
</protein>
<dbReference type="PhylomeDB" id="A7SHL0"/>
<organism evidence="3 4">
    <name type="scientific">Nematostella vectensis</name>
    <name type="common">Starlet sea anemone</name>
    <dbReference type="NCBI Taxonomy" id="45351"/>
    <lineage>
        <taxon>Eukaryota</taxon>
        <taxon>Metazoa</taxon>
        <taxon>Cnidaria</taxon>
        <taxon>Anthozoa</taxon>
        <taxon>Hexacorallia</taxon>
        <taxon>Actiniaria</taxon>
        <taxon>Edwardsiidae</taxon>
        <taxon>Nematostella</taxon>
    </lineage>
</organism>
<keyword evidence="1" id="KW-0175">Coiled coil</keyword>
<dbReference type="InParanoid" id="A7SHL0"/>
<evidence type="ECO:0000313" key="4">
    <source>
        <dbReference type="Proteomes" id="UP000001593"/>
    </source>
</evidence>
<dbReference type="Proteomes" id="UP000001593">
    <property type="component" value="Unassembled WGS sequence"/>
</dbReference>
<dbReference type="EMBL" id="DS469661">
    <property type="protein sequence ID" value="EDO36818.1"/>
    <property type="molecule type" value="Genomic_DNA"/>
</dbReference>
<feature type="region of interest" description="Disordered" evidence="2">
    <location>
        <begin position="302"/>
        <end position="322"/>
    </location>
</feature>
<feature type="region of interest" description="Disordered" evidence="2">
    <location>
        <begin position="364"/>
        <end position="387"/>
    </location>
</feature>
<evidence type="ECO:0000256" key="2">
    <source>
        <dbReference type="SAM" id="MobiDB-lite"/>
    </source>
</evidence>
<evidence type="ECO:0000256" key="1">
    <source>
        <dbReference type="SAM" id="Coils"/>
    </source>
</evidence>
<gene>
    <name evidence="3" type="ORF">NEMVEDRAFT_v1g212407</name>
</gene>